<keyword evidence="1" id="KW-1185">Reference proteome</keyword>
<evidence type="ECO:0000313" key="1">
    <source>
        <dbReference type="Proteomes" id="UP000887578"/>
    </source>
</evidence>
<sequence length="218" mass="25231">MVKDYYNKTHFKITMFGKQMVHMHAVAAVNSKVFKWDDYEKWMPLNHKINGTVLSEQNQSTDALSLVYTNTKKKSSNIPPINLQALAKRQEFVTMILACLGVEGRICYIKQFKNLYKALDYELGEDYIYGKGEEKRCLDTDIYDTMLFKAGAKDRLCDHFRLQHLKEEDIEHLVTIFLYSHHDNFEDFDEIATILVLRSSGVTLVNAEAAARENASFI</sequence>
<organism evidence="1 2">
    <name type="scientific">Panagrolaimus davidi</name>
    <dbReference type="NCBI Taxonomy" id="227884"/>
    <lineage>
        <taxon>Eukaryota</taxon>
        <taxon>Metazoa</taxon>
        <taxon>Ecdysozoa</taxon>
        <taxon>Nematoda</taxon>
        <taxon>Chromadorea</taxon>
        <taxon>Rhabditida</taxon>
        <taxon>Tylenchina</taxon>
        <taxon>Panagrolaimomorpha</taxon>
        <taxon>Panagrolaimoidea</taxon>
        <taxon>Panagrolaimidae</taxon>
        <taxon>Panagrolaimus</taxon>
    </lineage>
</organism>
<proteinExistence type="predicted"/>
<accession>A0A914QBT7</accession>
<reference evidence="2" key="1">
    <citation type="submission" date="2022-11" db="UniProtKB">
        <authorList>
            <consortium name="WormBaseParasite"/>
        </authorList>
    </citation>
    <scope>IDENTIFICATION</scope>
</reference>
<name>A0A914QBT7_9BILA</name>
<dbReference type="WBParaSite" id="PDA_v2.g24640.t1">
    <property type="protein sequence ID" value="PDA_v2.g24640.t1"/>
    <property type="gene ID" value="PDA_v2.g24640"/>
</dbReference>
<protein>
    <submittedName>
        <fullName evidence="2">Uncharacterized protein</fullName>
    </submittedName>
</protein>
<dbReference type="Proteomes" id="UP000887578">
    <property type="component" value="Unplaced"/>
</dbReference>
<dbReference type="AlphaFoldDB" id="A0A914QBT7"/>
<evidence type="ECO:0000313" key="2">
    <source>
        <dbReference type="WBParaSite" id="PDA_v2.g24640.t1"/>
    </source>
</evidence>